<dbReference type="Gene3D" id="3.10.620.30">
    <property type="match status" value="1"/>
</dbReference>
<dbReference type="InterPro" id="IPR002931">
    <property type="entry name" value="Transglutaminase-like"/>
</dbReference>
<protein>
    <recommendedName>
        <fullName evidence="2">Transglutaminase-like domain-containing protein</fullName>
    </recommendedName>
</protein>
<dbReference type="SUPFAM" id="SSF54001">
    <property type="entry name" value="Cysteine proteinases"/>
    <property type="match status" value="1"/>
</dbReference>
<evidence type="ECO:0000259" key="2">
    <source>
        <dbReference type="SMART" id="SM00460"/>
    </source>
</evidence>
<evidence type="ECO:0000313" key="3">
    <source>
        <dbReference type="EMBL" id="MSB51208.1"/>
    </source>
</evidence>
<dbReference type="InterPro" id="IPR038765">
    <property type="entry name" value="Papain-like_cys_pep_sf"/>
</dbReference>
<organism evidence="3 4">
    <name type="scientific">Flavonifractor plautii</name>
    <name type="common">Fusobacterium plautii</name>
    <dbReference type="NCBI Taxonomy" id="292800"/>
    <lineage>
        <taxon>Bacteria</taxon>
        <taxon>Bacillati</taxon>
        <taxon>Bacillota</taxon>
        <taxon>Clostridia</taxon>
        <taxon>Eubacteriales</taxon>
        <taxon>Oscillospiraceae</taxon>
        <taxon>Flavonifractor</taxon>
    </lineage>
</organism>
<name>A0A6I2RN32_FLAPL</name>
<reference evidence="3 4" key="1">
    <citation type="journal article" date="2019" name="Nat. Med.">
        <title>A library of human gut bacterial isolates paired with longitudinal multiomics data enables mechanistic microbiome research.</title>
        <authorList>
            <person name="Poyet M."/>
            <person name="Groussin M."/>
            <person name="Gibbons S.M."/>
            <person name="Avila-Pacheco J."/>
            <person name="Jiang X."/>
            <person name="Kearney S.M."/>
            <person name="Perrotta A.R."/>
            <person name="Berdy B."/>
            <person name="Zhao S."/>
            <person name="Lieberman T.D."/>
            <person name="Swanson P.K."/>
            <person name="Smith M."/>
            <person name="Roesemann S."/>
            <person name="Alexander J.E."/>
            <person name="Rich S.A."/>
            <person name="Livny J."/>
            <person name="Vlamakis H."/>
            <person name="Clish C."/>
            <person name="Bullock K."/>
            <person name="Deik A."/>
            <person name="Scott J."/>
            <person name="Pierce K.A."/>
            <person name="Xavier R.J."/>
            <person name="Alm E.J."/>
        </authorList>
    </citation>
    <scope>NUCLEOTIDE SEQUENCE [LARGE SCALE GENOMIC DNA]</scope>
    <source>
        <strain evidence="3 4">BIOML-A5</strain>
    </source>
</reference>
<dbReference type="EMBL" id="WKPO01000063">
    <property type="protein sequence ID" value="MSB51208.1"/>
    <property type="molecule type" value="Genomic_DNA"/>
</dbReference>
<proteinExistence type="predicted"/>
<dbReference type="SMART" id="SM00460">
    <property type="entry name" value="TGc"/>
    <property type="match status" value="1"/>
</dbReference>
<dbReference type="AlphaFoldDB" id="A0A6I2RN32"/>
<dbReference type="Pfam" id="PF01841">
    <property type="entry name" value="Transglut_core"/>
    <property type="match status" value="1"/>
</dbReference>
<feature type="domain" description="Transglutaminase-like" evidence="2">
    <location>
        <begin position="266"/>
        <end position="318"/>
    </location>
</feature>
<accession>A0A6I2RN32</accession>
<evidence type="ECO:0000313" key="4">
    <source>
        <dbReference type="Proteomes" id="UP000429811"/>
    </source>
</evidence>
<sequence>MKGKHIEFVVGIAVGAALFGGGTAYAAGLLAEPSSQTFYVDGQQVQLQAYAIGGNNYVKLRDVGQAVNFNVTYDAATNSVQIATNEPYSEDAPAPAVTAPAPSAPAQSSYTISTDHWSREDFSQQANPAVFTSVYDRELYNAIRQTLVDVGTENSAGDRCAYTMVSKDDYGEVKRMVGRMDGLLRYEHYVPQNLTNYYEYLDYYALSAQMPETYQAAYDFIQPVIDTVNRMDTDSEKVKYLNDYLCSLLTYDKKSVAGIIRTFAPHSEELKGACGDYAHDFKFLCGAAGIPCFTISTTNHAWNMVYADGQWLHVDVAANDLYRQNYILLAKTVSDRTDEAPEATAFLKELLAPGSTK</sequence>
<feature type="region of interest" description="Disordered" evidence="1">
    <location>
        <begin position="88"/>
        <end position="110"/>
    </location>
</feature>
<dbReference type="Proteomes" id="UP000429811">
    <property type="component" value="Unassembled WGS sequence"/>
</dbReference>
<gene>
    <name evidence="3" type="ORF">GKE90_21400</name>
</gene>
<comment type="caution">
    <text evidence="3">The sequence shown here is derived from an EMBL/GenBank/DDBJ whole genome shotgun (WGS) entry which is preliminary data.</text>
</comment>
<feature type="compositionally biased region" description="Low complexity" evidence="1">
    <location>
        <begin position="92"/>
        <end position="106"/>
    </location>
</feature>
<dbReference type="RefSeq" id="WP_154251049.1">
    <property type="nucleotide sequence ID" value="NZ_JADMVC010000054.1"/>
</dbReference>
<evidence type="ECO:0000256" key="1">
    <source>
        <dbReference type="SAM" id="MobiDB-lite"/>
    </source>
</evidence>